<organism evidence="7 8">
    <name type="scientific">Affinibrenneria salicis</name>
    <dbReference type="NCBI Taxonomy" id="2590031"/>
    <lineage>
        <taxon>Bacteria</taxon>
        <taxon>Pseudomonadati</taxon>
        <taxon>Pseudomonadota</taxon>
        <taxon>Gammaproteobacteria</taxon>
        <taxon>Enterobacterales</taxon>
        <taxon>Pectobacteriaceae</taxon>
        <taxon>Affinibrenneria</taxon>
    </lineage>
</organism>
<keyword evidence="4" id="KW-0862">Zinc</keyword>
<evidence type="ECO:0000313" key="8">
    <source>
        <dbReference type="Proteomes" id="UP000335415"/>
    </source>
</evidence>
<evidence type="ECO:0000313" key="7">
    <source>
        <dbReference type="EMBL" id="KAA8994454.1"/>
    </source>
</evidence>
<dbReference type="Pfam" id="PF14464">
    <property type="entry name" value="Prok-JAB"/>
    <property type="match status" value="1"/>
</dbReference>
<dbReference type="GO" id="GO:0006508">
    <property type="term" value="P:proteolysis"/>
    <property type="evidence" value="ECO:0007669"/>
    <property type="project" value="UniProtKB-KW"/>
</dbReference>
<evidence type="ECO:0000256" key="3">
    <source>
        <dbReference type="ARBA" id="ARBA00022801"/>
    </source>
</evidence>
<keyword evidence="1" id="KW-0645">Protease</keyword>
<dbReference type="EMBL" id="VYKJ01000030">
    <property type="protein sequence ID" value="KAA8994454.1"/>
    <property type="molecule type" value="Genomic_DNA"/>
</dbReference>
<evidence type="ECO:0000256" key="2">
    <source>
        <dbReference type="ARBA" id="ARBA00022723"/>
    </source>
</evidence>
<dbReference type="AlphaFoldDB" id="A0A5J5FPX4"/>
<feature type="domain" description="JAB" evidence="6">
    <location>
        <begin position="30"/>
        <end position="134"/>
    </location>
</feature>
<dbReference type="Proteomes" id="UP000335415">
    <property type="component" value="Unassembled WGS sequence"/>
</dbReference>
<dbReference type="InterPro" id="IPR011952">
    <property type="entry name" value="CAP3"/>
</dbReference>
<dbReference type="Gene3D" id="3.40.140.10">
    <property type="entry name" value="Cytidine Deaminase, domain 2"/>
    <property type="match status" value="1"/>
</dbReference>
<evidence type="ECO:0000256" key="1">
    <source>
        <dbReference type="ARBA" id="ARBA00022670"/>
    </source>
</evidence>
<comment type="caution">
    <text evidence="7">The sequence shown here is derived from an EMBL/GenBank/DDBJ whole genome shotgun (WGS) entry which is preliminary data.</text>
</comment>
<accession>A0A5J5FPX4</accession>
<gene>
    <name evidence="7" type="ORF">FJU30_26280</name>
</gene>
<dbReference type="NCBIfam" id="TIGR02256">
    <property type="entry name" value="ICE_VC0181"/>
    <property type="match status" value="1"/>
</dbReference>
<dbReference type="OrthoDB" id="5470925at2"/>
<dbReference type="GO" id="GO:0008237">
    <property type="term" value="F:metallopeptidase activity"/>
    <property type="evidence" value="ECO:0007669"/>
    <property type="project" value="UniProtKB-KW"/>
</dbReference>
<dbReference type="GO" id="GO:0046872">
    <property type="term" value="F:metal ion binding"/>
    <property type="evidence" value="ECO:0007669"/>
    <property type="project" value="UniProtKB-KW"/>
</dbReference>
<keyword evidence="8" id="KW-1185">Reference proteome</keyword>
<evidence type="ECO:0000259" key="6">
    <source>
        <dbReference type="Pfam" id="PF14464"/>
    </source>
</evidence>
<sequence>MNINELVFIDDFNNHVVIMSEVVQRLNSYRQMHYASTEAGGTLIGERRGQHIVITNISEPGSGDIRSRNQVDRKGVHHQQKIDELFQQSDGFLVYLGEWHTHPEDFPQPSYTDIKSWLTGLKVTEPMVMLIVGRKRVWGGKKYCNDIKILKEKISNSQD</sequence>
<keyword evidence="3" id="KW-0378">Hydrolase</keyword>
<keyword evidence="5" id="KW-0482">Metalloprotease</keyword>
<dbReference type="PIRSF" id="PIRSF028170">
    <property type="entry name" value="CHP02256"/>
    <property type="match status" value="1"/>
</dbReference>
<proteinExistence type="predicted"/>
<reference evidence="7 8" key="1">
    <citation type="submission" date="2019-09" db="EMBL/GenBank/DDBJ databases">
        <authorList>
            <person name="Li Y."/>
        </authorList>
    </citation>
    <scope>NUCLEOTIDE SEQUENCE [LARGE SCALE GENOMIC DNA]</scope>
    <source>
        <strain evidence="7 8">L3-3HA</strain>
    </source>
</reference>
<evidence type="ECO:0000256" key="5">
    <source>
        <dbReference type="ARBA" id="ARBA00023049"/>
    </source>
</evidence>
<dbReference type="SUPFAM" id="SSF102712">
    <property type="entry name" value="JAB1/MPN domain"/>
    <property type="match status" value="1"/>
</dbReference>
<dbReference type="RefSeq" id="WP_085690033.1">
    <property type="nucleotide sequence ID" value="NZ_VYKJ01000030.1"/>
</dbReference>
<protein>
    <submittedName>
        <fullName evidence="7">Peptidase</fullName>
    </submittedName>
</protein>
<dbReference type="InterPro" id="IPR028090">
    <property type="entry name" value="JAB_dom_prok"/>
</dbReference>
<evidence type="ECO:0000256" key="4">
    <source>
        <dbReference type="ARBA" id="ARBA00022833"/>
    </source>
</evidence>
<name>A0A5J5FPX4_9GAMM</name>
<keyword evidence="2" id="KW-0479">Metal-binding</keyword>